<evidence type="ECO:0000313" key="2">
    <source>
        <dbReference type="EMBL" id="MSS63710.1"/>
    </source>
</evidence>
<feature type="coiled-coil region" evidence="1">
    <location>
        <begin position="7"/>
        <end position="77"/>
    </location>
</feature>
<keyword evidence="3" id="KW-1185">Reference proteome</keyword>
<accession>A0A6L5XXW3</accession>
<name>A0A6L5XXW3_9FIRM</name>
<protein>
    <submittedName>
        <fullName evidence="2">Uncharacterized protein</fullName>
    </submittedName>
</protein>
<organism evidence="2 3">
    <name type="scientific">Velocimicrobium porci</name>
    <dbReference type="NCBI Taxonomy" id="2606634"/>
    <lineage>
        <taxon>Bacteria</taxon>
        <taxon>Bacillati</taxon>
        <taxon>Bacillota</taxon>
        <taxon>Clostridia</taxon>
        <taxon>Lachnospirales</taxon>
        <taxon>Lachnospiraceae</taxon>
        <taxon>Velocimicrobium</taxon>
    </lineage>
</organism>
<evidence type="ECO:0000313" key="3">
    <source>
        <dbReference type="Proteomes" id="UP000482209"/>
    </source>
</evidence>
<gene>
    <name evidence="2" type="ORF">FYJ58_07440</name>
</gene>
<dbReference type="EMBL" id="VUMT01000009">
    <property type="protein sequence ID" value="MSS63710.1"/>
    <property type="molecule type" value="Genomic_DNA"/>
</dbReference>
<reference evidence="2 3" key="1">
    <citation type="submission" date="2019-08" db="EMBL/GenBank/DDBJ databases">
        <title>In-depth cultivation of the pig gut microbiome towards novel bacterial diversity and tailored functional studies.</title>
        <authorList>
            <person name="Wylensek D."/>
            <person name="Hitch T.C.A."/>
            <person name="Clavel T."/>
        </authorList>
    </citation>
    <scope>NUCLEOTIDE SEQUENCE [LARGE SCALE GENOMIC DNA]</scope>
    <source>
        <strain evidence="2 3">WCA-693-APC-MOT-I</strain>
    </source>
</reference>
<comment type="caution">
    <text evidence="2">The sequence shown here is derived from an EMBL/GenBank/DDBJ whole genome shotgun (WGS) entry which is preliminary data.</text>
</comment>
<dbReference type="AlphaFoldDB" id="A0A6L5XXW3"/>
<sequence>MRLKRKIELLEYENKQLREENEQLYEKIELYSSSKNADLCKILKETIYQYREVIKELNQYKKEYKQLLGELKHMRKYKNKL</sequence>
<evidence type="ECO:0000256" key="1">
    <source>
        <dbReference type="SAM" id="Coils"/>
    </source>
</evidence>
<proteinExistence type="predicted"/>
<dbReference type="RefSeq" id="WP_154519122.1">
    <property type="nucleotide sequence ID" value="NZ_VUMT01000009.1"/>
</dbReference>
<dbReference type="Proteomes" id="UP000482209">
    <property type="component" value="Unassembled WGS sequence"/>
</dbReference>
<keyword evidence="1" id="KW-0175">Coiled coil</keyword>